<dbReference type="InterPro" id="IPR036028">
    <property type="entry name" value="SH3-like_dom_sf"/>
</dbReference>
<protein>
    <submittedName>
        <fullName evidence="1">Uncharacterized protein</fullName>
    </submittedName>
</protein>
<dbReference type="EMBL" id="JARO02018433">
    <property type="protein sequence ID" value="KPP56911.1"/>
    <property type="molecule type" value="Genomic_DNA"/>
</dbReference>
<sequence length="76" mass="8381">MPAAPHSKAMEADGLKIEEVQAPAAGTRKAKVLYDYDAADATELSLMADEVRAPYRQTLTFVSICPYLHSCDRRHS</sequence>
<dbReference type="SUPFAM" id="SSF50044">
    <property type="entry name" value="SH3-domain"/>
    <property type="match status" value="1"/>
</dbReference>
<dbReference type="AlphaFoldDB" id="A0A0P7T7P2"/>
<reference evidence="1 2" key="1">
    <citation type="submission" date="2015-08" db="EMBL/GenBank/DDBJ databases">
        <title>The genome of the Asian arowana (Scleropages formosus).</title>
        <authorList>
            <person name="Tan M.H."/>
            <person name="Gan H.M."/>
            <person name="Croft L.J."/>
            <person name="Austin C.M."/>
        </authorList>
    </citation>
    <scope>NUCLEOTIDE SEQUENCE [LARGE SCALE GENOMIC DNA]</scope>
    <source>
        <strain evidence="1">Aro1</strain>
    </source>
</reference>
<gene>
    <name evidence="1" type="ORF">Z043_125424</name>
</gene>
<dbReference type="Proteomes" id="UP000034805">
    <property type="component" value="Unassembled WGS sequence"/>
</dbReference>
<name>A0A0P7T7P2_SCLFO</name>
<evidence type="ECO:0000313" key="2">
    <source>
        <dbReference type="Proteomes" id="UP000034805"/>
    </source>
</evidence>
<organism evidence="1 2">
    <name type="scientific">Scleropages formosus</name>
    <name type="common">Asian bonytongue</name>
    <name type="synonym">Osteoglossum formosum</name>
    <dbReference type="NCBI Taxonomy" id="113540"/>
    <lineage>
        <taxon>Eukaryota</taxon>
        <taxon>Metazoa</taxon>
        <taxon>Chordata</taxon>
        <taxon>Craniata</taxon>
        <taxon>Vertebrata</taxon>
        <taxon>Euteleostomi</taxon>
        <taxon>Actinopterygii</taxon>
        <taxon>Neopterygii</taxon>
        <taxon>Teleostei</taxon>
        <taxon>Osteoglossocephala</taxon>
        <taxon>Osteoglossomorpha</taxon>
        <taxon>Osteoglossiformes</taxon>
        <taxon>Osteoglossidae</taxon>
        <taxon>Scleropages</taxon>
    </lineage>
</organism>
<proteinExistence type="predicted"/>
<evidence type="ECO:0000313" key="1">
    <source>
        <dbReference type="EMBL" id="KPP56911.1"/>
    </source>
</evidence>
<comment type="caution">
    <text evidence="1">The sequence shown here is derived from an EMBL/GenBank/DDBJ whole genome shotgun (WGS) entry which is preliminary data.</text>
</comment>
<accession>A0A0P7T7P2</accession>